<protein>
    <submittedName>
        <fullName evidence="10">FUSC family protein</fullName>
    </submittedName>
</protein>
<name>A0A410JS94_ORNRH</name>
<gene>
    <name evidence="10" type="ORF">EQP59_06645</name>
</gene>
<organism evidence="10 11">
    <name type="scientific">Ornithobacterium rhinotracheale</name>
    <dbReference type="NCBI Taxonomy" id="28251"/>
    <lineage>
        <taxon>Bacteria</taxon>
        <taxon>Pseudomonadati</taxon>
        <taxon>Bacteroidota</taxon>
        <taxon>Flavobacteriia</taxon>
        <taxon>Flavobacteriales</taxon>
        <taxon>Weeksellaceae</taxon>
        <taxon>Ornithobacterium</taxon>
    </lineage>
</organism>
<feature type="transmembrane region" description="Helical" evidence="7">
    <location>
        <begin position="444"/>
        <end position="470"/>
    </location>
</feature>
<evidence type="ECO:0000256" key="7">
    <source>
        <dbReference type="SAM" id="Phobius"/>
    </source>
</evidence>
<evidence type="ECO:0000256" key="6">
    <source>
        <dbReference type="ARBA" id="ARBA00043993"/>
    </source>
</evidence>
<feature type="transmembrane region" description="Helical" evidence="7">
    <location>
        <begin position="482"/>
        <end position="500"/>
    </location>
</feature>
<feature type="transmembrane region" description="Helical" evidence="7">
    <location>
        <begin position="26"/>
        <end position="42"/>
    </location>
</feature>
<feature type="transmembrane region" description="Helical" evidence="7">
    <location>
        <begin position="391"/>
        <end position="409"/>
    </location>
</feature>
<proteinExistence type="inferred from homology"/>
<dbReference type="InterPro" id="IPR032692">
    <property type="entry name" value="YccS_N"/>
</dbReference>
<dbReference type="Pfam" id="PF13515">
    <property type="entry name" value="FUSC_2"/>
    <property type="match status" value="1"/>
</dbReference>
<evidence type="ECO:0000259" key="9">
    <source>
        <dbReference type="Pfam" id="PF13515"/>
    </source>
</evidence>
<feature type="transmembrane region" description="Helical" evidence="7">
    <location>
        <begin position="512"/>
        <end position="530"/>
    </location>
</feature>
<feature type="domain" description="Integral membrane bound transporter" evidence="9">
    <location>
        <begin position="402"/>
        <end position="524"/>
    </location>
</feature>
<feature type="transmembrane region" description="Helical" evidence="7">
    <location>
        <begin position="97"/>
        <end position="115"/>
    </location>
</feature>
<comment type="similarity">
    <text evidence="6">Belongs to the YccS/YhfK family.</text>
</comment>
<keyword evidence="5 7" id="KW-0472">Membrane</keyword>
<dbReference type="PANTHER" id="PTHR30509">
    <property type="entry name" value="P-HYDROXYBENZOIC ACID EFFLUX PUMP SUBUNIT-RELATED"/>
    <property type="match status" value="1"/>
</dbReference>
<dbReference type="RefSeq" id="WP_128501487.1">
    <property type="nucleotide sequence ID" value="NZ_CP035107.1"/>
</dbReference>
<dbReference type="PANTHER" id="PTHR30509:SF23">
    <property type="entry name" value="INNER MEMBRANE PROTEIN"/>
    <property type="match status" value="1"/>
</dbReference>
<dbReference type="EMBL" id="CP035107">
    <property type="protein sequence ID" value="QAR31032.1"/>
    <property type="molecule type" value="Genomic_DNA"/>
</dbReference>
<keyword evidence="2" id="KW-1003">Cell membrane</keyword>
<reference evidence="10 11" key="1">
    <citation type="submission" date="2019-01" db="EMBL/GenBank/DDBJ databases">
        <title>Whole Genome of Ornithobacterium rhinotracheale FARPER-174b.</title>
        <authorList>
            <person name="Tataje-Lavanda L.A."/>
            <person name="Montalvan A."/>
            <person name="Montesinos R."/>
            <person name="Zimic M."/>
            <person name="Fernandez-Sanchez M."/>
            <person name="Fernandez-Diaz M."/>
        </authorList>
    </citation>
    <scope>NUCLEOTIDE SEQUENCE [LARGE SCALE GENOMIC DNA]</scope>
    <source>
        <strain evidence="10 11">FARPER-174b</strain>
    </source>
</reference>
<dbReference type="Proteomes" id="UP000287701">
    <property type="component" value="Chromosome"/>
</dbReference>
<sequence length="709" mass="81508">MSYIQSLRNQFNRYWIENFIKVPNKLWALKVTLCIAVLLVPVKIFGDAFIATTLGLGIVATSLAETDVHPRGRLKSLLSSIILLPILSLFVELTINIPWLFIIGIGITTFWLTLLGGRDARFQGVTFGGLLIITYTMLGTGAHKPFYYQPIFFFLGGAFYSAVSLFLLYQKPWRILQEQVAFGYEKLAEYFNIKSKLFPSLPEDQEKIRNELALLNIEVFQQIEQIKKDLYSFTNESSAESMHRIDVFYQKWYMLQMLHERATSSHDQYDVLSKEAPNKELIQGLGQMMKEIANALHLYAQSLLSNSVYQHPISLDWTASAMRDLMAHYSKDSENKALRLLFKNLNEINYILKHIDELPIEEQQRAVNQKISTEKPSISQLLNPSNSRFRFAVRISLCFVVGYAIMYLFNIDKGAWILLTSLIVCQQTYNATRQRILYRVLGTFLGVIVGVLIANLIPTAAGQVIVLLISIYSFNYYLKKNYTIAVIFITIFVLEAFNIQSNKGLLVMAPRLIDTLIGALLAYCAVRFLWPDWQYKQLNGILKNALLKNKRYFESVYDIGVGNTTYLHNQRSAHRADNTLTNAWKGMKLEPKSKQKMIATARNLTYLNHTLLSYISAFGVHKTKDFVSSEELFYCIRVSETLDQILSLWKNPEVDYTQELAECDKLVDELQVLKNSTTHKNYIFIYNVARISKDLFHESLDLLKVEHVD</sequence>
<dbReference type="InterPro" id="IPR049453">
    <property type="entry name" value="Memb_transporter_dom"/>
</dbReference>
<evidence type="ECO:0000313" key="10">
    <source>
        <dbReference type="EMBL" id="QAR31032.1"/>
    </source>
</evidence>
<feature type="domain" description="Integral membrane protein YccS N-terminal" evidence="8">
    <location>
        <begin position="77"/>
        <end position="350"/>
    </location>
</feature>
<dbReference type="GO" id="GO:0005886">
    <property type="term" value="C:plasma membrane"/>
    <property type="evidence" value="ECO:0007669"/>
    <property type="project" value="UniProtKB-SubCell"/>
</dbReference>
<keyword evidence="3 7" id="KW-0812">Transmembrane</keyword>
<evidence type="ECO:0000256" key="3">
    <source>
        <dbReference type="ARBA" id="ARBA00022692"/>
    </source>
</evidence>
<dbReference type="OrthoDB" id="8670769at2"/>
<keyword evidence="4 7" id="KW-1133">Transmembrane helix</keyword>
<feature type="transmembrane region" description="Helical" evidence="7">
    <location>
        <begin position="146"/>
        <end position="169"/>
    </location>
</feature>
<evidence type="ECO:0000313" key="11">
    <source>
        <dbReference type="Proteomes" id="UP000287701"/>
    </source>
</evidence>
<evidence type="ECO:0000256" key="1">
    <source>
        <dbReference type="ARBA" id="ARBA00004651"/>
    </source>
</evidence>
<evidence type="ECO:0000256" key="2">
    <source>
        <dbReference type="ARBA" id="ARBA00022475"/>
    </source>
</evidence>
<evidence type="ECO:0000259" key="8">
    <source>
        <dbReference type="Pfam" id="PF12805"/>
    </source>
</evidence>
<evidence type="ECO:0000256" key="4">
    <source>
        <dbReference type="ARBA" id="ARBA00022989"/>
    </source>
</evidence>
<dbReference type="Pfam" id="PF12805">
    <property type="entry name" value="FUSC-like"/>
    <property type="match status" value="1"/>
</dbReference>
<dbReference type="AlphaFoldDB" id="A0A410JS94"/>
<accession>A0A410JS94</accession>
<evidence type="ECO:0000256" key="5">
    <source>
        <dbReference type="ARBA" id="ARBA00023136"/>
    </source>
</evidence>
<comment type="subcellular location">
    <subcellularLocation>
        <location evidence="1">Cell membrane</location>
        <topology evidence="1">Multi-pass membrane protein</topology>
    </subcellularLocation>
</comment>
<feature type="transmembrane region" description="Helical" evidence="7">
    <location>
        <begin position="122"/>
        <end position="140"/>
    </location>
</feature>